<evidence type="ECO:0000256" key="1">
    <source>
        <dbReference type="SAM" id="MobiDB-lite"/>
    </source>
</evidence>
<keyword evidence="4" id="KW-1185">Reference proteome</keyword>
<dbReference type="EMBL" id="BAABJP010000039">
    <property type="protein sequence ID" value="GAA5168504.1"/>
    <property type="molecule type" value="Genomic_DNA"/>
</dbReference>
<dbReference type="RefSeq" id="WP_185065437.1">
    <property type="nucleotide sequence ID" value="NZ_BAABJP010000039.1"/>
</dbReference>
<protein>
    <submittedName>
        <fullName evidence="3">Uncharacterized protein</fullName>
    </submittedName>
</protein>
<dbReference type="Proteomes" id="UP001428817">
    <property type="component" value="Unassembled WGS sequence"/>
</dbReference>
<reference evidence="4" key="1">
    <citation type="journal article" date="2019" name="Int. J. Syst. Evol. Microbiol.">
        <title>The Global Catalogue of Microorganisms (GCM) 10K type strain sequencing project: providing services to taxonomists for standard genome sequencing and annotation.</title>
        <authorList>
            <consortium name="The Broad Institute Genomics Platform"/>
            <consortium name="The Broad Institute Genome Sequencing Center for Infectious Disease"/>
            <person name="Wu L."/>
            <person name="Ma J."/>
        </authorList>
    </citation>
    <scope>NUCLEOTIDE SEQUENCE [LARGE SCALE GENOMIC DNA]</scope>
    <source>
        <strain evidence="4">JCM 18303</strain>
    </source>
</reference>
<comment type="caution">
    <text evidence="3">The sequence shown here is derived from an EMBL/GenBank/DDBJ whole genome shotgun (WGS) entry which is preliminary data.</text>
</comment>
<keyword evidence="2" id="KW-0472">Membrane</keyword>
<organism evidence="3 4">
    <name type="scientific">Pseudonocardia eucalypti</name>
    <dbReference type="NCBI Taxonomy" id="648755"/>
    <lineage>
        <taxon>Bacteria</taxon>
        <taxon>Bacillati</taxon>
        <taxon>Actinomycetota</taxon>
        <taxon>Actinomycetes</taxon>
        <taxon>Pseudonocardiales</taxon>
        <taxon>Pseudonocardiaceae</taxon>
        <taxon>Pseudonocardia</taxon>
    </lineage>
</organism>
<feature type="transmembrane region" description="Helical" evidence="2">
    <location>
        <begin position="42"/>
        <end position="64"/>
    </location>
</feature>
<keyword evidence="2" id="KW-1133">Transmembrane helix</keyword>
<evidence type="ECO:0000313" key="4">
    <source>
        <dbReference type="Proteomes" id="UP001428817"/>
    </source>
</evidence>
<proteinExistence type="predicted"/>
<evidence type="ECO:0000313" key="3">
    <source>
        <dbReference type="EMBL" id="GAA5168504.1"/>
    </source>
</evidence>
<feature type="compositionally biased region" description="Polar residues" evidence="1">
    <location>
        <begin position="126"/>
        <end position="135"/>
    </location>
</feature>
<name>A0ABP9QWK8_9PSEU</name>
<feature type="transmembrane region" description="Helical" evidence="2">
    <location>
        <begin position="85"/>
        <end position="112"/>
    </location>
</feature>
<keyword evidence="2" id="KW-0812">Transmembrane</keyword>
<feature type="region of interest" description="Disordered" evidence="1">
    <location>
        <begin position="122"/>
        <end position="153"/>
    </location>
</feature>
<gene>
    <name evidence="3" type="ORF">GCM10023321_62680</name>
</gene>
<evidence type="ECO:0000256" key="2">
    <source>
        <dbReference type="SAM" id="Phobius"/>
    </source>
</evidence>
<sequence>MSLSTRPELRASSIAGIGFFSLLGVVSSIVQVTQSVADGEFSVLAISVTAFAVVVVGAVCLRWIRTRRRVVGEVGRIEGPQDKTAVLVVVCLLLMTLSLLAVAASSVAVAVLTSSRSEAPVRQATVDPSSAATEQTAERPKNLGSRQPGPAGEKSAISFGSGTYVVGVDIQPGVYRTAGPSDERIPMCSWTRLRDTSGDFSAVLAIDNTEGPTTVTIKATDGAFKSSSCQDWVKVD</sequence>
<feature type="transmembrane region" description="Helical" evidence="2">
    <location>
        <begin position="12"/>
        <end position="30"/>
    </location>
</feature>
<accession>A0ABP9QWK8</accession>